<dbReference type="PATRIC" id="fig|480.236.peg.2221"/>
<protein>
    <submittedName>
        <fullName evidence="1">Uncharacterized protein</fullName>
    </submittedName>
</protein>
<dbReference type="Proteomes" id="UP000078228">
    <property type="component" value="Unassembled WGS sequence"/>
</dbReference>
<name>A0A198UVV3_MORCA</name>
<dbReference type="EMBL" id="LXHC01000004">
    <property type="protein sequence ID" value="OAU98000.1"/>
    <property type="molecule type" value="Genomic_DNA"/>
</dbReference>
<evidence type="ECO:0000313" key="3">
    <source>
        <dbReference type="Proteomes" id="UP000078228"/>
    </source>
</evidence>
<comment type="caution">
    <text evidence="1">The sequence shown here is derived from an EMBL/GenBank/DDBJ whole genome shotgun (WGS) entry which is preliminary data.</text>
</comment>
<reference evidence="3 4" key="1">
    <citation type="journal article" date="2016" name="Genome Biol. Evol.">
        <title>Comparative Genomic Analyses of the Moraxella catarrhalis Serosensitive and Seroresistant Lineages Demonstrate Their Independent Evolution.</title>
        <authorList>
            <person name="Earl J.P."/>
            <person name="de Vries S.P."/>
            <person name="Ahmed A."/>
            <person name="Powell E."/>
            <person name="Schultz M.P."/>
            <person name="Hermans P.W."/>
            <person name="Hill D.J."/>
            <person name="Zhou Z."/>
            <person name="Constantinidou C.I."/>
            <person name="Hu F.Z."/>
            <person name="Bootsma H.J."/>
            <person name="Ehrlich G.D."/>
        </authorList>
    </citation>
    <scope>NUCLEOTIDE SEQUENCE [LARGE SCALE GENOMIC DNA]</scope>
    <source>
        <strain evidence="1 3">Z7542</strain>
        <strain evidence="2 4">Z7574</strain>
    </source>
</reference>
<accession>A0A198UVV3</accession>
<sequence length="47" mass="5769">MYNFSIKTADKDKFGNDDWLYYKKYLIILIKQIMIDNLKNLRQINPQ</sequence>
<dbReference type="Proteomes" id="UP000078446">
    <property type="component" value="Unassembled WGS sequence"/>
</dbReference>
<dbReference type="AlphaFoldDB" id="A0A198UVV3"/>
<evidence type="ECO:0000313" key="4">
    <source>
        <dbReference type="Proteomes" id="UP000078446"/>
    </source>
</evidence>
<keyword evidence="3" id="KW-1185">Reference proteome</keyword>
<organism evidence="1 3">
    <name type="scientific">Moraxella catarrhalis</name>
    <name type="common">Branhamella catarrhalis</name>
    <dbReference type="NCBI Taxonomy" id="480"/>
    <lineage>
        <taxon>Bacteria</taxon>
        <taxon>Pseudomonadati</taxon>
        <taxon>Pseudomonadota</taxon>
        <taxon>Gammaproteobacteria</taxon>
        <taxon>Moraxellales</taxon>
        <taxon>Moraxellaceae</taxon>
        <taxon>Moraxella</taxon>
    </lineage>
</organism>
<evidence type="ECO:0000313" key="2">
    <source>
        <dbReference type="EMBL" id="OAV00375.1"/>
    </source>
</evidence>
<gene>
    <name evidence="2" type="ORF">AO382_1525</name>
    <name evidence="1" type="ORF">AO384_0247</name>
</gene>
<proteinExistence type="predicted"/>
<evidence type="ECO:0000313" key="1">
    <source>
        <dbReference type="EMBL" id="OAU98000.1"/>
    </source>
</evidence>
<dbReference type="EMBL" id="LXHE01000014">
    <property type="protein sequence ID" value="OAV00375.1"/>
    <property type="molecule type" value="Genomic_DNA"/>
</dbReference>